<dbReference type="EMBL" id="JPRD01000057">
    <property type="protein sequence ID" value="KIF49156.1"/>
    <property type="molecule type" value="Genomic_DNA"/>
</dbReference>
<protein>
    <submittedName>
        <fullName evidence="8">Integrase</fullName>
    </submittedName>
</protein>
<keyword evidence="2" id="KW-0229">DNA integration</keyword>
<dbReference type="PROSITE" id="PS51898">
    <property type="entry name" value="TYR_RECOMBINASE"/>
    <property type="match status" value="1"/>
</dbReference>
<keyword evidence="4" id="KW-0233">DNA recombination</keyword>
<organism evidence="8 9">
    <name type="scientific">Vibrio owensii CAIM 1854 = LMG 25443</name>
    <dbReference type="NCBI Taxonomy" id="1229493"/>
    <lineage>
        <taxon>Bacteria</taxon>
        <taxon>Pseudomonadati</taxon>
        <taxon>Pseudomonadota</taxon>
        <taxon>Gammaproteobacteria</taxon>
        <taxon>Vibrionales</taxon>
        <taxon>Vibrionaceae</taxon>
        <taxon>Vibrio</taxon>
    </lineage>
</organism>
<dbReference type="PANTHER" id="PTHR30629">
    <property type="entry name" value="PROPHAGE INTEGRASE"/>
    <property type="match status" value="1"/>
</dbReference>
<dbReference type="InterPro" id="IPR025166">
    <property type="entry name" value="Integrase_DNA_bind_dom"/>
</dbReference>
<evidence type="ECO:0000256" key="2">
    <source>
        <dbReference type="ARBA" id="ARBA00022908"/>
    </source>
</evidence>
<dbReference type="Pfam" id="PF00589">
    <property type="entry name" value="Phage_integrase"/>
    <property type="match status" value="1"/>
</dbReference>
<feature type="domain" description="Core-binding (CB)" evidence="7">
    <location>
        <begin position="103"/>
        <end position="184"/>
    </location>
</feature>
<dbReference type="InterPro" id="IPR044068">
    <property type="entry name" value="CB"/>
</dbReference>
<dbReference type="Gene3D" id="3.30.160.390">
    <property type="entry name" value="Integrase, DNA-binding domain"/>
    <property type="match status" value="1"/>
</dbReference>
<evidence type="ECO:0000313" key="8">
    <source>
        <dbReference type="EMBL" id="KIF49156.1"/>
    </source>
</evidence>
<dbReference type="GO" id="GO:0006310">
    <property type="term" value="P:DNA recombination"/>
    <property type="evidence" value="ECO:0007669"/>
    <property type="project" value="UniProtKB-KW"/>
</dbReference>
<dbReference type="InterPro" id="IPR010998">
    <property type="entry name" value="Integrase_recombinase_N"/>
</dbReference>
<dbReference type="AlphaFoldDB" id="A0A0C1Z8B3"/>
<proteinExistence type="inferred from homology"/>
<gene>
    <name evidence="8" type="ORF">H735_26395</name>
</gene>
<name>A0A0C1Z8B3_9VIBR</name>
<dbReference type="Gene3D" id="1.10.150.130">
    <property type="match status" value="1"/>
</dbReference>
<dbReference type="InterPro" id="IPR038488">
    <property type="entry name" value="Integrase_DNA-bd_sf"/>
</dbReference>
<dbReference type="GO" id="GO:0003677">
    <property type="term" value="F:DNA binding"/>
    <property type="evidence" value="ECO:0007669"/>
    <property type="project" value="UniProtKB-UniRule"/>
</dbReference>
<evidence type="ECO:0000259" key="7">
    <source>
        <dbReference type="PROSITE" id="PS51900"/>
    </source>
</evidence>
<dbReference type="InterPro" id="IPR053876">
    <property type="entry name" value="Phage_int_M"/>
</dbReference>
<evidence type="ECO:0000256" key="3">
    <source>
        <dbReference type="ARBA" id="ARBA00023125"/>
    </source>
</evidence>
<dbReference type="Proteomes" id="UP000031586">
    <property type="component" value="Unassembled WGS sequence"/>
</dbReference>
<accession>A0A0C1Z8B3</accession>
<dbReference type="Pfam" id="PF13356">
    <property type="entry name" value="Arm-DNA-bind_3"/>
    <property type="match status" value="1"/>
</dbReference>
<dbReference type="PROSITE" id="PS51900">
    <property type="entry name" value="CB"/>
    <property type="match status" value="1"/>
</dbReference>
<evidence type="ECO:0000256" key="1">
    <source>
        <dbReference type="ARBA" id="ARBA00008857"/>
    </source>
</evidence>
<dbReference type="Gene3D" id="1.10.443.10">
    <property type="entry name" value="Intergrase catalytic core"/>
    <property type="match status" value="1"/>
</dbReference>
<dbReference type="PANTHER" id="PTHR30629:SF6">
    <property type="entry name" value="PROPHAGE INTEGRASE INTA-RELATED"/>
    <property type="match status" value="1"/>
</dbReference>
<dbReference type="InterPro" id="IPR011010">
    <property type="entry name" value="DNA_brk_join_enz"/>
</dbReference>
<dbReference type="RefSeq" id="WP_020195634.1">
    <property type="nucleotide sequence ID" value="NZ_BAOH01000026.1"/>
</dbReference>
<feature type="domain" description="Tyr recombinase" evidence="6">
    <location>
        <begin position="202"/>
        <end position="386"/>
    </location>
</feature>
<evidence type="ECO:0000313" key="9">
    <source>
        <dbReference type="Proteomes" id="UP000031586"/>
    </source>
</evidence>
<dbReference type="InterPro" id="IPR013762">
    <property type="entry name" value="Integrase-like_cat_sf"/>
</dbReference>
<reference evidence="8 9" key="1">
    <citation type="submission" date="2014-07" db="EMBL/GenBank/DDBJ databases">
        <title>Unique and conserved regions in Vibrio harveyi and related species in comparison with the shrimp pathogen Vibrio harveyi CAIM 1792.</title>
        <authorList>
            <person name="Espinoza-Valles I."/>
            <person name="Vora G."/>
            <person name="Leekitcharoenphon P."/>
            <person name="Ussery D."/>
            <person name="Hoj L."/>
            <person name="Gomez-Gil B."/>
        </authorList>
    </citation>
    <scope>NUCLEOTIDE SEQUENCE [LARGE SCALE GENOMIC DNA]</scope>
    <source>
        <strain evidence="9">CAIM 1854 / LMG 25443</strain>
    </source>
</reference>
<evidence type="ECO:0000256" key="5">
    <source>
        <dbReference type="PROSITE-ProRule" id="PRU01248"/>
    </source>
</evidence>
<dbReference type="SUPFAM" id="SSF56349">
    <property type="entry name" value="DNA breaking-rejoining enzymes"/>
    <property type="match status" value="1"/>
</dbReference>
<dbReference type="GO" id="GO:0015074">
    <property type="term" value="P:DNA integration"/>
    <property type="evidence" value="ECO:0007669"/>
    <property type="project" value="UniProtKB-KW"/>
</dbReference>
<evidence type="ECO:0000256" key="4">
    <source>
        <dbReference type="ARBA" id="ARBA00023172"/>
    </source>
</evidence>
<evidence type="ECO:0000259" key="6">
    <source>
        <dbReference type="PROSITE" id="PS51898"/>
    </source>
</evidence>
<dbReference type="InterPro" id="IPR050808">
    <property type="entry name" value="Phage_Integrase"/>
</dbReference>
<comment type="caution">
    <text evidence="8">The sequence shown here is derived from an EMBL/GenBank/DDBJ whole genome shotgun (WGS) entry which is preliminary data.</text>
</comment>
<dbReference type="CDD" id="cd00801">
    <property type="entry name" value="INT_P4_C"/>
    <property type="match status" value="1"/>
</dbReference>
<dbReference type="Pfam" id="PF22022">
    <property type="entry name" value="Phage_int_M"/>
    <property type="match status" value="1"/>
</dbReference>
<dbReference type="PATRIC" id="fig|1229493.5.peg.4853"/>
<keyword evidence="3 5" id="KW-0238">DNA-binding</keyword>
<dbReference type="InterPro" id="IPR002104">
    <property type="entry name" value="Integrase_catalytic"/>
</dbReference>
<sequence length="407" mass="46414">MRTKLTAKGVEKAKVANGKTMQRFHDGQGLYLSVRKSGTKAWELRFTKPDGRGSNLGLGKYPEVSLLEARKLAAEFRKLRAQGKDLAVEHKKKKLEVKRQACNTVRKIGELWLETAASRVAKKTAEGYRQKLNLHIYPKLGDVPVKEIRASMWIDAMRPLERKGKLETVVRTTALFRRIMNFAVNNDYIHNNPIGSMSDVFKKPKRGNFACIDIKELPTLLTMVVQSTMRPANKLLFEFQLHTLTRSNESTGARWEEFSFEEKVWYLPAERAKNRLMHKIPMTPEVISILKAAKSLSRGSEYVFPSRTSLKKPVHSETINAAFKRLGLSGKMTSHGTRSLGSTILYERTDFESVVIEALLSHTDRDGVRDAYNRNKFFEKRRAALEWWSKHIVGLTNGLSSYSTIEL</sequence>
<comment type="similarity">
    <text evidence="1">Belongs to the 'phage' integrase family.</text>
</comment>